<proteinExistence type="predicted"/>
<name>A0A9W8Z9E3_9PLEO</name>
<keyword evidence="2" id="KW-1185">Reference proteome</keyword>
<evidence type="ECO:0000313" key="2">
    <source>
        <dbReference type="Proteomes" id="UP001140510"/>
    </source>
</evidence>
<sequence length="87" mass="9762">MPVKLTQHLSVDCEASGIPASPDQSRLAWEMLEAEYLFSGKHPDGNNYHAQAHIKEMIAASGLPPVNWLFEDSRGKIHFDPEGARRY</sequence>
<dbReference type="OrthoDB" id="5979581at2759"/>
<evidence type="ECO:0000313" key="1">
    <source>
        <dbReference type="EMBL" id="KAJ4402328.1"/>
    </source>
</evidence>
<dbReference type="EMBL" id="JAPEVA010000063">
    <property type="protein sequence ID" value="KAJ4402328.1"/>
    <property type="molecule type" value="Genomic_DNA"/>
</dbReference>
<protein>
    <submittedName>
        <fullName evidence="1">Uncharacterized protein</fullName>
    </submittedName>
</protein>
<organism evidence="1 2">
    <name type="scientific">Didymella pomorum</name>
    <dbReference type="NCBI Taxonomy" id="749634"/>
    <lineage>
        <taxon>Eukaryota</taxon>
        <taxon>Fungi</taxon>
        <taxon>Dikarya</taxon>
        <taxon>Ascomycota</taxon>
        <taxon>Pezizomycotina</taxon>
        <taxon>Dothideomycetes</taxon>
        <taxon>Pleosporomycetidae</taxon>
        <taxon>Pleosporales</taxon>
        <taxon>Pleosporineae</taxon>
        <taxon>Didymellaceae</taxon>
        <taxon>Didymella</taxon>
    </lineage>
</organism>
<accession>A0A9W8Z9E3</accession>
<dbReference type="Gene3D" id="1.10.510.10">
    <property type="entry name" value="Transferase(Phosphotransferase) domain 1"/>
    <property type="match status" value="1"/>
</dbReference>
<dbReference type="Proteomes" id="UP001140510">
    <property type="component" value="Unassembled WGS sequence"/>
</dbReference>
<dbReference type="AlphaFoldDB" id="A0A9W8Z9E3"/>
<gene>
    <name evidence="1" type="ORF">N0V91_007363</name>
</gene>
<reference evidence="1" key="1">
    <citation type="submission" date="2022-10" db="EMBL/GenBank/DDBJ databases">
        <title>Tapping the CABI collections for fungal endophytes: first genome assemblies for Collariella, Neodidymelliopsis, Ascochyta clinopodiicola, Didymella pomorum, Didymosphaeria variabile, Neocosmospora piperis and Neocucurbitaria cava.</title>
        <authorList>
            <person name="Hill R."/>
        </authorList>
    </citation>
    <scope>NUCLEOTIDE SEQUENCE</scope>
    <source>
        <strain evidence="1">IMI 355091</strain>
    </source>
</reference>
<comment type="caution">
    <text evidence="1">The sequence shown here is derived from an EMBL/GenBank/DDBJ whole genome shotgun (WGS) entry which is preliminary data.</text>
</comment>